<accession>A0AAW0BP30</accession>
<sequence>MAKRGNCDPRTRNADANWEYRKRNQTAINERAKLRMRRKRDQLRNAPEAIRQENARRTREQQRICRLYVPFYLINSNSPRQESSRRAQARKSTLTEKKISRVLEVPPITRATRPTATTVYPPRAIPTTHKHDGYEAEDESEVESANISFADGHGPYLSTPYLWVSGGRQYFL</sequence>
<comment type="caution">
    <text evidence="1">The sequence shown here is derived from an EMBL/GenBank/DDBJ whole genome shotgun (WGS) entry which is preliminary data.</text>
</comment>
<proteinExistence type="predicted"/>
<evidence type="ECO:0000313" key="2">
    <source>
        <dbReference type="Proteomes" id="UP001362999"/>
    </source>
</evidence>
<dbReference type="EMBL" id="JAWWNJ010000029">
    <property type="protein sequence ID" value="KAK7027689.1"/>
    <property type="molecule type" value="Genomic_DNA"/>
</dbReference>
<keyword evidence="2" id="KW-1185">Reference proteome</keyword>
<organism evidence="1 2">
    <name type="scientific">Favolaschia claudopus</name>
    <dbReference type="NCBI Taxonomy" id="2862362"/>
    <lineage>
        <taxon>Eukaryota</taxon>
        <taxon>Fungi</taxon>
        <taxon>Dikarya</taxon>
        <taxon>Basidiomycota</taxon>
        <taxon>Agaricomycotina</taxon>
        <taxon>Agaricomycetes</taxon>
        <taxon>Agaricomycetidae</taxon>
        <taxon>Agaricales</taxon>
        <taxon>Marasmiineae</taxon>
        <taxon>Mycenaceae</taxon>
        <taxon>Favolaschia</taxon>
    </lineage>
</organism>
<evidence type="ECO:0008006" key="3">
    <source>
        <dbReference type="Google" id="ProtNLM"/>
    </source>
</evidence>
<gene>
    <name evidence="1" type="ORF">R3P38DRAFT_3190752</name>
</gene>
<dbReference type="Proteomes" id="UP001362999">
    <property type="component" value="Unassembled WGS sequence"/>
</dbReference>
<dbReference type="AlphaFoldDB" id="A0AAW0BP30"/>
<reference evidence="1 2" key="1">
    <citation type="journal article" date="2024" name="J Genomics">
        <title>Draft genome sequencing and assembly of Favolaschia claudopus CIRM-BRFM 2984 isolated from oak limbs.</title>
        <authorList>
            <person name="Navarro D."/>
            <person name="Drula E."/>
            <person name="Chaduli D."/>
            <person name="Cazenave R."/>
            <person name="Ahrendt S."/>
            <person name="Wang J."/>
            <person name="Lipzen A."/>
            <person name="Daum C."/>
            <person name="Barry K."/>
            <person name="Grigoriev I.V."/>
            <person name="Favel A."/>
            <person name="Rosso M.N."/>
            <person name="Martin F."/>
        </authorList>
    </citation>
    <scope>NUCLEOTIDE SEQUENCE [LARGE SCALE GENOMIC DNA]</scope>
    <source>
        <strain evidence="1 2">CIRM-BRFM 2984</strain>
    </source>
</reference>
<name>A0AAW0BP30_9AGAR</name>
<evidence type="ECO:0000313" key="1">
    <source>
        <dbReference type="EMBL" id="KAK7027689.1"/>
    </source>
</evidence>
<protein>
    <recommendedName>
        <fullName evidence="3">BZIP domain-containing protein</fullName>
    </recommendedName>
</protein>